<feature type="domain" description="4Fe-4S ferredoxin-type" evidence="4">
    <location>
        <begin position="151"/>
        <end position="180"/>
    </location>
</feature>
<keyword evidence="1" id="KW-0479">Metal-binding</keyword>
<evidence type="ECO:0000313" key="5">
    <source>
        <dbReference type="EMBL" id="KPJ72042.1"/>
    </source>
</evidence>
<dbReference type="EMBL" id="LJNI01000103">
    <property type="protein sequence ID" value="KPJ72042.1"/>
    <property type="molecule type" value="Genomic_DNA"/>
</dbReference>
<dbReference type="SUPFAM" id="SSF54862">
    <property type="entry name" value="4Fe-4S ferredoxins"/>
    <property type="match status" value="1"/>
</dbReference>
<dbReference type="Gene3D" id="3.30.70.20">
    <property type="match status" value="1"/>
</dbReference>
<dbReference type="InterPro" id="IPR017896">
    <property type="entry name" value="4Fe4S_Fe-S-bd"/>
</dbReference>
<dbReference type="Proteomes" id="UP000051012">
    <property type="component" value="Unassembled WGS sequence"/>
</dbReference>
<dbReference type="InterPro" id="IPR017900">
    <property type="entry name" value="4Fe4S_Fe_S_CS"/>
</dbReference>
<accession>A0A0S7YBS6</accession>
<comment type="caution">
    <text evidence="5">The sequence shown here is derived from an EMBL/GenBank/DDBJ whole genome shotgun (WGS) entry which is preliminary data.</text>
</comment>
<evidence type="ECO:0000256" key="3">
    <source>
        <dbReference type="ARBA" id="ARBA00023014"/>
    </source>
</evidence>
<evidence type="ECO:0000259" key="4">
    <source>
        <dbReference type="PROSITE" id="PS51379"/>
    </source>
</evidence>
<name>A0A0S7YBS6_UNCT6</name>
<sequence>MQEDKFAFHYVCTPDEGRVLIDKHKRFWVSNCECREKKGKCNRSRIDVCLYFRDDIDYFGTHFHEVSRAEVESILKEVEEKHLVVRPFRYENDKRKTDGICFCCDDCCEYFLGTGQVCDKGKYIEETDKNKCAHCGTCVDVCYFKARTMNEELIVARENCYGCGLCVDVCPEACVHMVQRL</sequence>
<feature type="domain" description="4Fe-4S ferredoxin-type" evidence="4">
    <location>
        <begin position="123"/>
        <end position="150"/>
    </location>
</feature>
<proteinExistence type="predicted"/>
<keyword evidence="2" id="KW-0408">Iron</keyword>
<keyword evidence="3" id="KW-0411">Iron-sulfur</keyword>
<dbReference type="PROSITE" id="PS00198">
    <property type="entry name" value="4FE4S_FER_1"/>
    <property type="match status" value="1"/>
</dbReference>
<evidence type="ECO:0000313" key="6">
    <source>
        <dbReference type="Proteomes" id="UP000051012"/>
    </source>
</evidence>
<dbReference type="PROSITE" id="PS51379">
    <property type="entry name" value="4FE4S_FER_2"/>
    <property type="match status" value="2"/>
</dbReference>
<organism evidence="5 6">
    <name type="scientific">candidate division TA06 bacterium DG_78</name>
    <dbReference type="NCBI Taxonomy" id="1703772"/>
    <lineage>
        <taxon>Bacteria</taxon>
        <taxon>Bacteria division TA06</taxon>
    </lineage>
</organism>
<gene>
    <name evidence="5" type="ORF">AMJ52_07645</name>
</gene>
<dbReference type="GO" id="GO:0051536">
    <property type="term" value="F:iron-sulfur cluster binding"/>
    <property type="evidence" value="ECO:0007669"/>
    <property type="project" value="UniProtKB-KW"/>
</dbReference>
<evidence type="ECO:0000256" key="2">
    <source>
        <dbReference type="ARBA" id="ARBA00023004"/>
    </source>
</evidence>
<dbReference type="Pfam" id="PF13237">
    <property type="entry name" value="Fer4_10"/>
    <property type="match status" value="1"/>
</dbReference>
<protein>
    <recommendedName>
        <fullName evidence="4">4Fe-4S ferredoxin-type domain-containing protein</fullName>
    </recommendedName>
</protein>
<reference evidence="5 6" key="1">
    <citation type="journal article" date="2015" name="Microbiome">
        <title>Genomic resolution of linkages in carbon, nitrogen, and sulfur cycling among widespread estuary sediment bacteria.</title>
        <authorList>
            <person name="Baker B.J."/>
            <person name="Lazar C.S."/>
            <person name="Teske A.P."/>
            <person name="Dick G.J."/>
        </authorList>
    </citation>
    <scope>NUCLEOTIDE SEQUENCE [LARGE SCALE GENOMIC DNA]</scope>
    <source>
        <strain evidence="5">DG_78</strain>
    </source>
</reference>
<evidence type="ECO:0000256" key="1">
    <source>
        <dbReference type="ARBA" id="ARBA00022723"/>
    </source>
</evidence>
<dbReference type="AlphaFoldDB" id="A0A0S7YBS6"/>
<dbReference type="GO" id="GO:0046872">
    <property type="term" value="F:metal ion binding"/>
    <property type="evidence" value="ECO:0007669"/>
    <property type="project" value="UniProtKB-KW"/>
</dbReference>